<sequence length="148" mass="16323">MWHRDLIAEHRRGGEKEVGPVSLQGLCLLARVQVPHAKKESATQSPLCCSSEILPILPRQPAPPCLEPAGDRKKQREKLTSEGKKRRDKLHAAVAGELVGRLHAVVAGELARYAAPRSGRPAAVREWEEVGGLEGRSAMCRWEKEIEV</sequence>
<reference evidence="3" key="1">
    <citation type="journal article" date="2005" name="Nature">
        <title>The map-based sequence of the rice genome.</title>
        <authorList>
            <consortium name="International rice genome sequencing project (IRGSP)"/>
            <person name="Matsumoto T."/>
            <person name="Wu J."/>
            <person name="Kanamori H."/>
            <person name="Katayose Y."/>
            <person name="Fujisawa M."/>
            <person name="Namiki N."/>
            <person name="Mizuno H."/>
            <person name="Yamamoto K."/>
            <person name="Antonio B.A."/>
            <person name="Baba T."/>
            <person name="Sakata K."/>
            <person name="Nagamura Y."/>
            <person name="Aoki H."/>
            <person name="Arikawa K."/>
            <person name="Arita K."/>
            <person name="Bito T."/>
            <person name="Chiden Y."/>
            <person name="Fujitsuka N."/>
            <person name="Fukunaka R."/>
            <person name="Hamada M."/>
            <person name="Harada C."/>
            <person name="Hayashi A."/>
            <person name="Hijishita S."/>
            <person name="Honda M."/>
            <person name="Hosokawa S."/>
            <person name="Ichikawa Y."/>
            <person name="Idonuma A."/>
            <person name="Iijima M."/>
            <person name="Ikeda M."/>
            <person name="Ikeno M."/>
            <person name="Ito K."/>
            <person name="Ito S."/>
            <person name="Ito T."/>
            <person name="Ito Y."/>
            <person name="Ito Y."/>
            <person name="Iwabuchi A."/>
            <person name="Kamiya K."/>
            <person name="Karasawa W."/>
            <person name="Kurita K."/>
            <person name="Katagiri S."/>
            <person name="Kikuta A."/>
            <person name="Kobayashi H."/>
            <person name="Kobayashi N."/>
            <person name="Machita K."/>
            <person name="Maehara T."/>
            <person name="Masukawa M."/>
            <person name="Mizubayashi T."/>
            <person name="Mukai Y."/>
            <person name="Nagasaki H."/>
            <person name="Nagata Y."/>
            <person name="Naito S."/>
            <person name="Nakashima M."/>
            <person name="Nakama Y."/>
            <person name="Nakamichi Y."/>
            <person name="Nakamura M."/>
            <person name="Meguro A."/>
            <person name="Negishi M."/>
            <person name="Ohta I."/>
            <person name="Ohta T."/>
            <person name="Okamoto M."/>
            <person name="Ono N."/>
            <person name="Saji S."/>
            <person name="Sakaguchi M."/>
            <person name="Sakai K."/>
            <person name="Shibata M."/>
            <person name="Shimokawa T."/>
            <person name="Song J."/>
            <person name="Takazaki Y."/>
            <person name="Terasawa K."/>
            <person name="Tsugane M."/>
            <person name="Tsuji K."/>
            <person name="Ueda S."/>
            <person name="Waki K."/>
            <person name="Yamagata H."/>
            <person name="Yamamoto M."/>
            <person name="Yamamoto S."/>
            <person name="Yamane H."/>
            <person name="Yoshiki S."/>
            <person name="Yoshihara R."/>
            <person name="Yukawa K."/>
            <person name="Zhong H."/>
            <person name="Yano M."/>
            <person name="Yuan Q."/>
            <person name="Ouyang S."/>
            <person name="Liu J."/>
            <person name="Jones K.M."/>
            <person name="Gansberger K."/>
            <person name="Moffat K."/>
            <person name="Hill J."/>
            <person name="Bera J."/>
            <person name="Fadrosh D."/>
            <person name="Jin S."/>
            <person name="Johri S."/>
            <person name="Kim M."/>
            <person name="Overton L."/>
            <person name="Reardon M."/>
            <person name="Tsitrin T."/>
            <person name="Vuong H."/>
            <person name="Weaver B."/>
            <person name="Ciecko A."/>
            <person name="Tallon L."/>
            <person name="Jackson J."/>
            <person name="Pai G."/>
            <person name="Aken S.V."/>
            <person name="Utterback T."/>
            <person name="Reidmuller S."/>
            <person name="Feldblyum T."/>
            <person name="Hsiao J."/>
            <person name="Zismann V."/>
            <person name="Iobst S."/>
            <person name="de Vazeille A.R."/>
            <person name="Buell C.R."/>
            <person name="Ying K."/>
            <person name="Li Y."/>
            <person name="Lu T."/>
            <person name="Huang Y."/>
            <person name="Zhao Q."/>
            <person name="Feng Q."/>
            <person name="Zhang L."/>
            <person name="Zhu J."/>
            <person name="Weng Q."/>
            <person name="Mu J."/>
            <person name="Lu Y."/>
            <person name="Fan D."/>
            <person name="Liu Y."/>
            <person name="Guan J."/>
            <person name="Zhang Y."/>
            <person name="Yu S."/>
            <person name="Liu X."/>
            <person name="Zhang Y."/>
            <person name="Hong G."/>
            <person name="Han B."/>
            <person name="Choisne N."/>
            <person name="Demange N."/>
            <person name="Orjeda G."/>
            <person name="Samain S."/>
            <person name="Cattolico L."/>
            <person name="Pelletier E."/>
            <person name="Couloux A."/>
            <person name="Segurens B."/>
            <person name="Wincker P."/>
            <person name="D'Hont A."/>
            <person name="Scarpelli C."/>
            <person name="Weissenbach J."/>
            <person name="Salanoubat M."/>
            <person name="Quetier F."/>
            <person name="Yu Y."/>
            <person name="Kim H.R."/>
            <person name="Rambo T."/>
            <person name="Currie J."/>
            <person name="Collura K."/>
            <person name="Luo M."/>
            <person name="Yang T."/>
            <person name="Ammiraju J.S.S."/>
            <person name="Engler F."/>
            <person name="Soderlund C."/>
            <person name="Wing R.A."/>
            <person name="Palmer L.E."/>
            <person name="de la Bastide M."/>
            <person name="Spiegel L."/>
            <person name="Nascimento L."/>
            <person name="Zutavern T."/>
            <person name="O'Shaughnessy A."/>
            <person name="Dike S."/>
            <person name="Dedhia N."/>
            <person name="Preston R."/>
            <person name="Balija V."/>
            <person name="McCombie W.R."/>
            <person name="Chow T."/>
            <person name="Chen H."/>
            <person name="Chung M."/>
            <person name="Chen C."/>
            <person name="Shaw J."/>
            <person name="Wu H."/>
            <person name="Hsiao K."/>
            <person name="Chao Y."/>
            <person name="Chu M."/>
            <person name="Cheng C."/>
            <person name="Hour A."/>
            <person name="Lee P."/>
            <person name="Lin S."/>
            <person name="Lin Y."/>
            <person name="Liou J."/>
            <person name="Liu S."/>
            <person name="Hsing Y."/>
            <person name="Raghuvanshi S."/>
            <person name="Mohanty A."/>
            <person name="Bharti A.K."/>
            <person name="Gaur A."/>
            <person name="Gupta V."/>
            <person name="Kumar D."/>
            <person name="Ravi V."/>
            <person name="Vij S."/>
            <person name="Kapur A."/>
            <person name="Khurana P."/>
            <person name="Khurana P."/>
            <person name="Khurana J.P."/>
            <person name="Tyagi A.K."/>
            <person name="Gaikwad K."/>
            <person name="Singh A."/>
            <person name="Dalal V."/>
            <person name="Srivastava S."/>
            <person name="Dixit A."/>
            <person name="Pal A.K."/>
            <person name="Ghazi I.A."/>
            <person name="Yadav M."/>
            <person name="Pandit A."/>
            <person name="Bhargava A."/>
            <person name="Sureshbabu K."/>
            <person name="Batra K."/>
            <person name="Sharma T.R."/>
            <person name="Mohapatra T."/>
            <person name="Singh N.K."/>
            <person name="Messing J."/>
            <person name="Nelson A.B."/>
            <person name="Fuks G."/>
            <person name="Kavchok S."/>
            <person name="Keizer G."/>
            <person name="Linton E."/>
            <person name="Llaca V."/>
            <person name="Song R."/>
            <person name="Tanyolac B."/>
            <person name="Young S."/>
            <person name="Ho-Il K."/>
            <person name="Hahn J.H."/>
            <person name="Sangsakoo G."/>
            <person name="Vanavichit A."/>
            <person name="de Mattos Luiz.A.T."/>
            <person name="Zimmer P.D."/>
            <person name="Malone G."/>
            <person name="Dellagostin O."/>
            <person name="de Oliveira A.C."/>
            <person name="Bevan M."/>
            <person name="Bancroft I."/>
            <person name="Minx P."/>
            <person name="Cordum H."/>
            <person name="Wilson R."/>
            <person name="Cheng Z."/>
            <person name="Jin W."/>
            <person name="Jiang J."/>
            <person name="Leong S.A."/>
            <person name="Iwama H."/>
            <person name="Gojobori T."/>
            <person name="Itoh T."/>
            <person name="Niimura Y."/>
            <person name="Fujii Y."/>
            <person name="Habara T."/>
            <person name="Sakai H."/>
            <person name="Sato Y."/>
            <person name="Wilson G."/>
            <person name="Kumar K."/>
            <person name="McCouch S."/>
            <person name="Juretic N."/>
            <person name="Hoen D."/>
            <person name="Wright S."/>
            <person name="Bruskiewich R."/>
            <person name="Bureau T."/>
            <person name="Miyao A."/>
            <person name="Hirochika H."/>
            <person name="Nishikawa T."/>
            <person name="Kadowaki K."/>
            <person name="Sugiura M."/>
            <person name="Burr B."/>
            <person name="Sasaki T."/>
        </authorList>
    </citation>
    <scope>NUCLEOTIDE SEQUENCE [LARGE SCALE GENOMIC DNA]</scope>
    <source>
        <strain evidence="3">cv. Nipponbare</strain>
    </source>
</reference>
<dbReference type="Proteomes" id="UP000059680">
    <property type="component" value="Chromosome 3"/>
</dbReference>
<dbReference type="InParanoid" id="A0A0P0VYW1"/>
<gene>
    <name evidence="2" type="ordered locus">Os03g0421601</name>
    <name evidence="2" type="ORF">OSNPB_030421601</name>
</gene>
<evidence type="ECO:0000313" key="2">
    <source>
        <dbReference type="EMBL" id="BAS84746.1"/>
    </source>
</evidence>
<evidence type="ECO:0000313" key="3">
    <source>
        <dbReference type="Proteomes" id="UP000059680"/>
    </source>
</evidence>
<reference evidence="2 3" key="2">
    <citation type="journal article" date="2013" name="Plant Cell Physiol.">
        <title>Rice Annotation Project Database (RAP-DB): an integrative and interactive database for rice genomics.</title>
        <authorList>
            <person name="Sakai H."/>
            <person name="Lee S.S."/>
            <person name="Tanaka T."/>
            <person name="Numa H."/>
            <person name="Kim J."/>
            <person name="Kawahara Y."/>
            <person name="Wakimoto H."/>
            <person name="Yang C.C."/>
            <person name="Iwamoto M."/>
            <person name="Abe T."/>
            <person name="Yamada Y."/>
            <person name="Muto A."/>
            <person name="Inokuchi H."/>
            <person name="Ikemura T."/>
            <person name="Matsumoto T."/>
            <person name="Sasaki T."/>
            <person name="Itoh T."/>
        </authorList>
    </citation>
    <scope>NUCLEOTIDE SEQUENCE [LARGE SCALE GENOMIC DNA]</scope>
    <source>
        <strain evidence="3">cv. Nipponbare</strain>
    </source>
</reference>
<protein>
    <submittedName>
        <fullName evidence="2">Os03g0421601 protein</fullName>
    </submittedName>
</protein>
<feature type="compositionally biased region" description="Basic and acidic residues" evidence="1">
    <location>
        <begin position="69"/>
        <end position="85"/>
    </location>
</feature>
<dbReference type="AlphaFoldDB" id="A0A0P0VYW1"/>
<name>A0A0P0VYW1_ORYSJ</name>
<dbReference type="PaxDb" id="39947-A0A0P0VYW1"/>
<accession>A0A0P0VYW1</accession>
<dbReference type="EMBL" id="AP014959">
    <property type="protein sequence ID" value="BAS84746.1"/>
    <property type="molecule type" value="Genomic_DNA"/>
</dbReference>
<proteinExistence type="predicted"/>
<reference evidence="2 3" key="3">
    <citation type="journal article" date="2013" name="Rice">
        <title>Improvement of the Oryza sativa Nipponbare reference genome using next generation sequence and optical map data.</title>
        <authorList>
            <person name="Kawahara Y."/>
            <person name="de la Bastide M."/>
            <person name="Hamilton J.P."/>
            <person name="Kanamori H."/>
            <person name="McCombie W.R."/>
            <person name="Ouyang S."/>
            <person name="Schwartz D.C."/>
            <person name="Tanaka T."/>
            <person name="Wu J."/>
            <person name="Zhou S."/>
            <person name="Childs K.L."/>
            <person name="Davidson R.M."/>
            <person name="Lin H."/>
            <person name="Quesada-Ocampo L."/>
            <person name="Vaillancourt B."/>
            <person name="Sakai H."/>
            <person name="Lee S.S."/>
            <person name="Kim J."/>
            <person name="Numa H."/>
            <person name="Itoh T."/>
            <person name="Buell C.R."/>
            <person name="Matsumoto T."/>
        </authorList>
    </citation>
    <scope>NUCLEOTIDE SEQUENCE [LARGE SCALE GENOMIC DNA]</scope>
    <source>
        <strain evidence="3">cv. Nipponbare</strain>
    </source>
</reference>
<organism evidence="2 3">
    <name type="scientific">Oryza sativa subsp. japonica</name>
    <name type="common">Rice</name>
    <dbReference type="NCBI Taxonomy" id="39947"/>
    <lineage>
        <taxon>Eukaryota</taxon>
        <taxon>Viridiplantae</taxon>
        <taxon>Streptophyta</taxon>
        <taxon>Embryophyta</taxon>
        <taxon>Tracheophyta</taxon>
        <taxon>Spermatophyta</taxon>
        <taxon>Magnoliopsida</taxon>
        <taxon>Liliopsida</taxon>
        <taxon>Poales</taxon>
        <taxon>Poaceae</taxon>
        <taxon>BOP clade</taxon>
        <taxon>Oryzoideae</taxon>
        <taxon>Oryzeae</taxon>
        <taxon>Oryzinae</taxon>
        <taxon>Oryza</taxon>
        <taxon>Oryza sativa</taxon>
    </lineage>
</organism>
<keyword evidence="3" id="KW-1185">Reference proteome</keyword>
<evidence type="ECO:0000256" key="1">
    <source>
        <dbReference type="SAM" id="MobiDB-lite"/>
    </source>
</evidence>
<feature type="region of interest" description="Disordered" evidence="1">
    <location>
        <begin position="59"/>
        <end position="87"/>
    </location>
</feature>